<keyword evidence="1" id="KW-0732">Signal</keyword>
<dbReference type="PROSITE" id="PS51257">
    <property type="entry name" value="PROKAR_LIPOPROTEIN"/>
    <property type="match status" value="1"/>
</dbReference>
<evidence type="ECO:0008006" key="4">
    <source>
        <dbReference type="Google" id="ProtNLM"/>
    </source>
</evidence>
<evidence type="ECO:0000313" key="3">
    <source>
        <dbReference type="Proteomes" id="UP000322545"/>
    </source>
</evidence>
<organism evidence="2 3">
    <name type="scientific">Roseovarius litoreus</name>
    <dbReference type="NCBI Taxonomy" id="1155722"/>
    <lineage>
        <taxon>Bacteria</taxon>
        <taxon>Pseudomonadati</taxon>
        <taxon>Pseudomonadota</taxon>
        <taxon>Alphaproteobacteria</taxon>
        <taxon>Rhodobacterales</taxon>
        <taxon>Roseobacteraceae</taxon>
        <taxon>Roseovarius</taxon>
    </lineage>
</organism>
<dbReference type="Proteomes" id="UP000322545">
    <property type="component" value="Unassembled WGS sequence"/>
</dbReference>
<feature type="signal peptide" evidence="1">
    <location>
        <begin position="1"/>
        <end position="20"/>
    </location>
</feature>
<dbReference type="InterPro" id="IPR010607">
    <property type="entry name" value="DUF1194"/>
</dbReference>
<sequence>MVRAALALVLMAGLAGPAAAACRLALVLAMDVSSSVDEVEYGLQRTGLAAALNAPEIRHAILEGGEGHVALMVYEWSGKRRQSVVLDWTALRDAGDIDRAVATLAGATRSESEFPTAMGYSLGYAAGALRRGPDCTRRVIDVSGDGLNNEGFGPLLAYKHFPLDEVTVNGLVVLQGDPEVVRFYREEVIRGQNAFLEVAEGFEDFERAMSRKLFREINDIMLGALPRDDGREPG</sequence>
<dbReference type="AlphaFoldDB" id="A0A1M7F917"/>
<accession>A0A1M7F917</accession>
<gene>
    <name evidence="2" type="ORF">SAMN05443432_10486</name>
</gene>
<feature type="chain" id="PRO_5013201035" description="VWFA domain-containing protein" evidence="1">
    <location>
        <begin position="21"/>
        <end position="234"/>
    </location>
</feature>
<proteinExistence type="predicted"/>
<dbReference type="InterPro" id="IPR036465">
    <property type="entry name" value="vWFA_dom_sf"/>
</dbReference>
<protein>
    <recommendedName>
        <fullName evidence="4">VWFA domain-containing protein</fullName>
    </recommendedName>
</protein>
<keyword evidence="3" id="KW-1185">Reference proteome</keyword>
<dbReference type="Pfam" id="PF06707">
    <property type="entry name" value="DUF1194"/>
    <property type="match status" value="1"/>
</dbReference>
<dbReference type="SUPFAM" id="SSF53300">
    <property type="entry name" value="vWA-like"/>
    <property type="match status" value="1"/>
</dbReference>
<name>A0A1M7F917_9RHOB</name>
<dbReference type="EMBL" id="FRCB01000004">
    <property type="protein sequence ID" value="SHM00157.1"/>
    <property type="molecule type" value="Genomic_DNA"/>
</dbReference>
<reference evidence="2 3" key="1">
    <citation type="submission" date="2016-11" db="EMBL/GenBank/DDBJ databases">
        <authorList>
            <person name="Varghese N."/>
            <person name="Submissions S."/>
        </authorList>
    </citation>
    <scope>NUCLEOTIDE SEQUENCE [LARGE SCALE GENOMIC DNA]</scope>
    <source>
        <strain evidence="2 3">DSM 28249</strain>
    </source>
</reference>
<evidence type="ECO:0000313" key="2">
    <source>
        <dbReference type="EMBL" id="SHM00157.1"/>
    </source>
</evidence>
<dbReference type="Gene3D" id="3.40.50.410">
    <property type="entry name" value="von Willebrand factor, type A domain"/>
    <property type="match status" value="1"/>
</dbReference>
<evidence type="ECO:0000256" key="1">
    <source>
        <dbReference type="SAM" id="SignalP"/>
    </source>
</evidence>